<dbReference type="InterPro" id="IPR003812">
    <property type="entry name" value="Fido"/>
</dbReference>
<evidence type="ECO:0000313" key="4">
    <source>
        <dbReference type="EMBL" id="HIT37054.1"/>
    </source>
</evidence>
<dbReference type="Proteomes" id="UP000886833">
    <property type="component" value="Unassembled WGS sequence"/>
</dbReference>
<dbReference type="AlphaFoldDB" id="A0A9D1GBC4"/>
<accession>A0A9D1GBC4</accession>
<keyword evidence="2" id="KW-0547">Nucleotide-binding</keyword>
<evidence type="ECO:0000313" key="5">
    <source>
        <dbReference type="Proteomes" id="UP000886833"/>
    </source>
</evidence>
<dbReference type="InterPro" id="IPR036597">
    <property type="entry name" value="Fido-like_dom_sf"/>
</dbReference>
<dbReference type="PANTHER" id="PTHR13504:SF38">
    <property type="entry name" value="FIDO DOMAIN-CONTAINING PROTEIN"/>
    <property type="match status" value="1"/>
</dbReference>
<comment type="caution">
    <text evidence="4">The sequence shown here is derived from an EMBL/GenBank/DDBJ whole genome shotgun (WGS) entry which is preliminary data.</text>
</comment>
<proteinExistence type="predicted"/>
<protein>
    <submittedName>
        <fullName evidence="4">Fic family protein</fullName>
    </submittedName>
</protein>
<reference evidence="4" key="2">
    <citation type="journal article" date="2021" name="PeerJ">
        <title>Extensive microbial diversity within the chicken gut microbiome revealed by metagenomics and culture.</title>
        <authorList>
            <person name="Gilroy R."/>
            <person name="Ravi A."/>
            <person name="Getino M."/>
            <person name="Pursley I."/>
            <person name="Horton D.L."/>
            <person name="Alikhan N.F."/>
            <person name="Baker D."/>
            <person name="Gharbi K."/>
            <person name="Hall N."/>
            <person name="Watson M."/>
            <person name="Adriaenssens E.M."/>
            <person name="Foster-Nyarko E."/>
            <person name="Jarju S."/>
            <person name="Secka A."/>
            <person name="Antonio M."/>
            <person name="Oren A."/>
            <person name="Chaudhuri R.R."/>
            <person name="La Ragione R."/>
            <person name="Hildebrand F."/>
            <person name="Pallen M.J."/>
        </authorList>
    </citation>
    <scope>NUCLEOTIDE SEQUENCE</scope>
    <source>
        <strain evidence="4">CHK195-26880</strain>
    </source>
</reference>
<keyword evidence="2" id="KW-0067">ATP-binding</keyword>
<evidence type="ECO:0000259" key="3">
    <source>
        <dbReference type="PROSITE" id="PS51459"/>
    </source>
</evidence>
<organism evidence="4 5">
    <name type="scientific">Candidatus Onthousia faecipullorum</name>
    <dbReference type="NCBI Taxonomy" id="2840887"/>
    <lineage>
        <taxon>Bacteria</taxon>
        <taxon>Bacillati</taxon>
        <taxon>Bacillota</taxon>
        <taxon>Bacilli</taxon>
        <taxon>Candidatus Onthousia</taxon>
    </lineage>
</organism>
<dbReference type="GO" id="GO:0005524">
    <property type="term" value="F:ATP binding"/>
    <property type="evidence" value="ECO:0007669"/>
    <property type="project" value="UniProtKB-KW"/>
</dbReference>
<evidence type="ECO:0000256" key="2">
    <source>
        <dbReference type="PIRSR" id="PIRSR640198-2"/>
    </source>
</evidence>
<feature type="binding site" evidence="2">
    <location>
        <begin position="166"/>
        <end position="173"/>
    </location>
    <ligand>
        <name>ATP</name>
        <dbReference type="ChEBI" id="CHEBI:30616"/>
    </ligand>
</feature>
<dbReference type="SUPFAM" id="SSF140931">
    <property type="entry name" value="Fic-like"/>
    <property type="match status" value="1"/>
</dbReference>
<feature type="active site" evidence="1">
    <location>
        <position position="162"/>
    </location>
</feature>
<dbReference type="Pfam" id="PF02661">
    <property type="entry name" value="Fic"/>
    <property type="match status" value="1"/>
</dbReference>
<dbReference type="Gene3D" id="1.10.3290.10">
    <property type="entry name" value="Fido-like domain"/>
    <property type="match status" value="1"/>
</dbReference>
<dbReference type="PANTHER" id="PTHR13504">
    <property type="entry name" value="FIDO DOMAIN-CONTAINING PROTEIN DDB_G0283145"/>
    <property type="match status" value="1"/>
</dbReference>
<evidence type="ECO:0000256" key="1">
    <source>
        <dbReference type="PIRSR" id="PIRSR640198-1"/>
    </source>
</evidence>
<gene>
    <name evidence="4" type="ORF">IAB59_01070</name>
</gene>
<reference evidence="4" key="1">
    <citation type="submission" date="2020-10" db="EMBL/GenBank/DDBJ databases">
        <authorList>
            <person name="Gilroy R."/>
        </authorList>
    </citation>
    <scope>NUCLEOTIDE SEQUENCE</scope>
    <source>
        <strain evidence="4">CHK195-26880</strain>
    </source>
</reference>
<dbReference type="InterPro" id="IPR040198">
    <property type="entry name" value="Fido_containing"/>
</dbReference>
<sequence>MKIDSKKMKYLSKITNSIYEDLKIEFLYHSNHLEGSTFSKDELEKLLTEKKVEGSHSLDDIIETKNSLEVFDQVINDSSELLDKFMLFNWHKLLKKGTVDDEIHNIGMWKRYENKLRGVDLKLALPVEVDNLMFNLLSDYNELETVTLKDIADFHYKFEKIHPFQDGNGRIGRFIILKQCLEWNIDLIAIDDKYDDEYREALYKAQKTGDSEDLVIVFKKCQNRLEEKLEKYKSLLDQVDIDMQN</sequence>
<dbReference type="PROSITE" id="PS51459">
    <property type="entry name" value="FIDO"/>
    <property type="match status" value="1"/>
</dbReference>
<feature type="domain" description="Fido" evidence="3">
    <location>
        <begin position="82"/>
        <end position="220"/>
    </location>
</feature>
<dbReference type="EMBL" id="DVKQ01000008">
    <property type="protein sequence ID" value="HIT37054.1"/>
    <property type="molecule type" value="Genomic_DNA"/>
</dbReference>
<name>A0A9D1GBC4_9FIRM</name>